<gene>
    <name evidence="1" type="ORF">PYW08_000533</name>
</gene>
<protein>
    <submittedName>
        <fullName evidence="1">Uncharacterized protein</fullName>
    </submittedName>
</protein>
<keyword evidence="2" id="KW-1185">Reference proteome</keyword>
<evidence type="ECO:0000313" key="2">
    <source>
        <dbReference type="Proteomes" id="UP001231649"/>
    </source>
</evidence>
<name>A0ACC2RCR0_9NEOP</name>
<accession>A0ACC2RCR0</accession>
<proteinExistence type="predicted"/>
<dbReference type="EMBL" id="CM056777">
    <property type="protein sequence ID" value="KAJ8737938.1"/>
    <property type="molecule type" value="Genomic_DNA"/>
</dbReference>
<comment type="caution">
    <text evidence="1">The sequence shown here is derived from an EMBL/GenBank/DDBJ whole genome shotgun (WGS) entry which is preliminary data.</text>
</comment>
<dbReference type="Proteomes" id="UP001231649">
    <property type="component" value="Chromosome 1"/>
</dbReference>
<evidence type="ECO:0000313" key="1">
    <source>
        <dbReference type="EMBL" id="KAJ8737938.1"/>
    </source>
</evidence>
<organism evidence="1 2">
    <name type="scientific">Mythimna loreyi</name>
    <dbReference type="NCBI Taxonomy" id="667449"/>
    <lineage>
        <taxon>Eukaryota</taxon>
        <taxon>Metazoa</taxon>
        <taxon>Ecdysozoa</taxon>
        <taxon>Arthropoda</taxon>
        <taxon>Hexapoda</taxon>
        <taxon>Insecta</taxon>
        <taxon>Pterygota</taxon>
        <taxon>Neoptera</taxon>
        <taxon>Endopterygota</taxon>
        <taxon>Lepidoptera</taxon>
        <taxon>Glossata</taxon>
        <taxon>Ditrysia</taxon>
        <taxon>Noctuoidea</taxon>
        <taxon>Noctuidae</taxon>
        <taxon>Noctuinae</taxon>
        <taxon>Hadenini</taxon>
        <taxon>Mythimna</taxon>
    </lineage>
</organism>
<sequence>MKLLWQCMFAPRLYKVYRDGPKDAMYQPQGLEKWGDMIISTAHTLLSISMYTSPFIIMYIYKRGFFTIDEMKSLGRFFGGLTCLLALSFFVRGYGRTSSTKYVQFVKALKTPVSDRHAYLNELRKYDFDIKAWPTTYSVGSVAKSSWFDHHPFKFCANPELPLYQRAFIQILAYCATHTFGLRLIYPGSLGVVHTLLWGALFQGRTTLVENYEGKRAKIGTADGNKIDTMFVDNRMRSAKGRTLVICCEGNSGFYEIGIMNTPIKSGYSALGWNHPGFAGSTGKPYPSQEHNAIDAVMQYAINELGFLPDHIVLFGWSIGGYTATWAAVNYPVAALILDATFDDLLPLAQNQMPQSWSLLVKEVVRSYVNLNISELIAEYQGPVQLVRRTEDEIISLRQGILSTNRGNYLLMELIQQRHHESVQNPFAKVALVKLLALAENQRGIWNAADHPEYERPLLNLISKYMHDYKSSHCTPLPESNFVSIMDRLEAEKRQ</sequence>
<reference evidence="1" key="1">
    <citation type="submission" date="2023-03" db="EMBL/GenBank/DDBJ databases">
        <title>Chromosome-level genomes of two armyworms, Mythimna separata and Mythimna loreyi, provide insights into the biosynthesis and reception of sex pheromones.</title>
        <authorList>
            <person name="Zhao H."/>
        </authorList>
    </citation>
    <scope>NUCLEOTIDE SEQUENCE</scope>
    <source>
        <strain evidence="1">BeijingLab</strain>
    </source>
</reference>